<evidence type="ECO:0000313" key="1">
    <source>
        <dbReference type="EMBL" id="TNV74930.1"/>
    </source>
</evidence>
<sequence length="339" mass="38510">MLATRHRIINSPSRITQLCKMLQAFLSQFLFNFVHMVHDHQTEGERIQNVEELVAAELLVGRELQGGDELVLEELAPVEGLVKTQGSAQTEQKGPQILQTNEGSSFWVILRPYLPEFFPLLVVEQSSILNLRFQVPFKDEIKLKLTKKANAIALFPQPIVRKPLAWYWQQSGSAMQSYCGEADFAKDSIVRFHESPVATVNMVMKALQNPSKFIQSFIFPVLFTSPKYIIPTSEYMYVKSISRAPILESVCNVITKVLKMRARLYPPLFSSLNNLRILNALRVEVPLILTDVDIETKFPMTDPIAIKKSKMFQPSLKYPLTPIAKILTKASTVKMMVNI</sequence>
<accession>A0A8J8SY50</accession>
<gene>
    <name evidence="1" type="ORF">FGO68_gene10051</name>
</gene>
<comment type="caution">
    <text evidence="1">The sequence shown here is derived from an EMBL/GenBank/DDBJ whole genome shotgun (WGS) entry which is preliminary data.</text>
</comment>
<dbReference type="EMBL" id="RRYP01016545">
    <property type="protein sequence ID" value="TNV74930.1"/>
    <property type="molecule type" value="Genomic_DNA"/>
</dbReference>
<dbReference type="Proteomes" id="UP000785679">
    <property type="component" value="Unassembled WGS sequence"/>
</dbReference>
<name>A0A8J8SY50_HALGN</name>
<evidence type="ECO:0000313" key="2">
    <source>
        <dbReference type="Proteomes" id="UP000785679"/>
    </source>
</evidence>
<proteinExistence type="predicted"/>
<protein>
    <submittedName>
        <fullName evidence="1">Uncharacterized protein</fullName>
    </submittedName>
</protein>
<dbReference type="AlphaFoldDB" id="A0A8J8SY50"/>
<organism evidence="1 2">
    <name type="scientific">Halteria grandinella</name>
    <dbReference type="NCBI Taxonomy" id="5974"/>
    <lineage>
        <taxon>Eukaryota</taxon>
        <taxon>Sar</taxon>
        <taxon>Alveolata</taxon>
        <taxon>Ciliophora</taxon>
        <taxon>Intramacronucleata</taxon>
        <taxon>Spirotrichea</taxon>
        <taxon>Stichotrichia</taxon>
        <taxon>Sporadotrichida</taxon>
        <taxon>Halteriidae</taxon>
        <taxon>Halteria</taxon>
    </lineage>
</organism>
<reference evidence="1" key="1">
    <citation type="submission" date="2019-06" db="EMBL/GenBank/DDBJ databases">
        <authorList>
            <person name="Zheng W."/>
        </authorList>
    </citation>
    <scope>NUCLEOTIDE SEQUENCE</scope>
    <source>
        <strain evidence="1">QDHG01</strain>
    </source>
</reference>
<keyword evidence="2" id="KW-1185">Reference proteome</keyword>